<dbReference type="PANTHER" id="PTHR10217">
    <property type="entry name" value="VOLTAGE AND LIGAND GATED POTASSIUM CHANNEL"/>
    <property type="match status" value="1"/>
</dbReference>
<dbReference type="Gene3D" id="2.60.120.10">
    <property type="entry name" value="Jelly Rolls"/>
    <property type="match status" value="1"/>
</dbReference>
<gene>
    <name evidence="2" type="ORF">ACERLL_05725</name>
</gene>
<dbReference type="Pfam" id="PF00027">
    <property type="entry name" value="cNMP_binding"/>
    <property type="match status" value="1"/>
</dbReference>
<dbReference type="SUPFAM" id="SSF51206">
    <property type="entry name" value="cAMP-binding domain-like"/>
    <property type="match status" value="1"/>
</dbReference>
<dbReference type="EMBL" id="JBGUAW010000003">
    <property type="protein sequence ID" value="MFA9460323.1"/>
    <property type="molecule type" value="Genomic_DNA"/>
</dbReference>
<dbReference type="SMART" id="SM00100">
    <property type="entry name" value="cNMP"/>
    <property type="match status" value="1"/>
</dbReference>
<evidence type="ECO:0000313" key="3">
    <source>
        <dbReference type="Proteomes" id="UP001575181"/>
    </source>
</evidence>
<keyword evidence="3" id="KW-1185">Reference proteome</keyword>
<dbReference type="RefSeq" id="WP_373655106.1">
    <property type="nucleotide sequence ID" value="NZ_JBGUAW010000003.1"/>
</dbReference>
<dbReference type="PROSITE" id="PS00889">
    <property type="entry name" value="CNMP_BINDING_2"/>
    <property type="match status" value="1"/>
</dbReference>
<dbReference type="Proteomes" id="UP001575181">
    <property type="component" value="Unassembled WGS sequence"/>
</dbReference>
<evidence type="ECO:0000313" key="2">
    <source>
        <dbReference type="EMBL" id="MFA9460323.1"/>
    </source>
</evidence>
<evidence type="ECO:0000259" key="1">
    <source>
        <dbReference type="PROSITE" id="PS50042"/>
    </source>
</evidence>
<dbReference type="PROSITE" id="PS50042">
    <property type="entry name" value="CNMP_BINDING_3"/>
    <property type="match status" value="1"/>
</dbReference>
<dbReference type="InterPro" id="IPR018490">
    <property type="entry name" value="cNMP-bd_dom_sf"/>
</dbReference>
<accession>A0ABV4TSV6</accession>
<name>A0ABV4TSV6_9GAMM</name>
<organism evidence="2 3">
    <name type="scientific">Thiohalorhabdus methylotrophus</name>
    <dbReference type="NCBI Taxonomy" id="3242694"/>
    <lineage>
        <taxon>Bacteria</taxon>
        <taxon>Pseudomonadati</taxon>
        <taxon>Pseudomonadota</taxon>
        <taxon>Gammaproteobacteria</taxon>
        <taxon>Thiohalorhabdales</taxon>
        <taxon>Thiohalorhabdaceae</taxon>
        <taxon>Thiohalorhabdus</taxon>
    </lineage>
</organism>
<dbReference type="InterPro" id="IPR050818">
    <property type="entry name" value="KCNH_animal-type"/>
</dbReference>
<dbReference type="InterPro" id="IPR014710">
    <property type="entry name" value="RmlC-like_jellyroll"/>
</dbReference>
<dbReference type="CDD" id="cd00038">
    <property type="entry name" value="CAP_ED"/>
    <property type="match status" value="1"/>
</dbReference>
<comment type="caution">
    <text evidence="2">The sequence shown here is derived from an EMBL/GenBank/DDBJ whole genome shotgun (WGS) entry which is preliminary data.</text>
</comment>
<reference evidence="2 3" key="1">
    <citation type="submission" date="2024-08" db="EMBL/GenBank/DDBJ databases">
        <title>Whole-genome sequencing of halo(alkali)philic microorganisms from hypersaline lakes.</title>
        <authorList>
            <person name="Sorokin D.Y."/>
            <person name="Merkel A.Y."/>
            <person name="Messina E."/>
            <person name="Yakimov M."/>
        </authorList>
    </citation>
    <scope>NUCLEOTIDE SEQUENCE [LARGE SCALE GENOMIC DNA]</scope>
    <source>
        <strain evidence="2 3">Cl-TMA</strain>
    </source>
</reference>
<dbReference type="InterPro" id="IPR018488">
    <property type="entry name" value="cNMP-bd_CS"/>
</dbReference>
<dbReference type="PANTHER" id="PTHR10217:SF435">
    <property type="entry name" value="POTASSIUM VOLTAGE-GATED CHANNEL PROTEIN EAG"/>
    <property type="match status" value="1"/>
</dbReference>
<protein>
    <submittedName>
        <fullName evidence="2">Cyclic nucleotide-binding domain-containing protein</fullName>
    </submittedName>
</protein>
<feature type="domain" description="Cyclic nucleotide-binding" evidence="1">
    <location>
        <begin position="31"/>
        <end position="131"/>
    </location>
</feature>
<sequence>MQPQHPLWTNLFRTGPDWITEAAELWRRTPLFRDLPKRQCRALTAAMHLRSFTADEPVFRQGDVGAGAVLIRRGRVAIRAGGRDLAELGPGDFFGEVALVAEERRTADAVCLEASELVFFLRPDLEEWLGRAPRHGTRFMSNLAGILATRLRQANHQLADADTTP</sequence>
<proteinExistence type="predicted"/>
<dbReference type="InterPro" id="IPR000595">
    <property type="entry name" value="cNMP-bd_dom"/>
</dbReference>